<dbReference type="Proteomes" id="UP001163603">
    <property type="component" value="Chromosome 4"/>
</dbReference>
<dbReference type="EMBL" id="CM047739">
    <property type="protein sequence ID" value="KAJ0043987.1"/>
    <property type="molecule type" value="Genomic_DNA"/>
</dbReference>
<comment type="caution">
    <text evidence="1">The sequence shown here is derived from an EMBL/GenBank/DDBJ whole genome shotgun (WGS) entry which is preliminary data.</text>
</comment>
<gene>
    <name evidence="1" type="ORF">Pint_17986</name>
</gene>
<sequence length="401" mass="44389">MEPRSSTIGPSLDPNALDSFQFNEEIQQLMTVPQENASSFTALLELPAPQAMELLHHSPESKDSAAPAPAHSNSHTVTVDAHHTPYHFPVGANLTFPSNIALIERAARFSVFAENINNTTTDKNNHNNNNHSPETTESLPSNSSGNLGKVKNEPAESDSNKPNSPPPAENKRSVKRKEREKKVKVTTKKSKSGANESSEDAEKLPYVHVRARRGQATDSHSLAERARREKINARMKLLQELVPGCNKAAGLKRLGDKYSGLALDQIAFGSHFIEIEILMPIKKISGTALVLDEIINHVQSLQRQVEFLSMRLAAVNPRIDVNLDSTLAVESGSLMDSNLSNMVMPLMWPEVQVNASRQQYQQQWHLDAHHQPVWGREEESHNFVTPENSLLSYDSSANSGR</sequence>
<evidence type="ECO:0000313" key="2">
    <source>
        <dbReference type="Proteomes" id="UP001163603"/>
    </source>
</evidence>
<keyword evidence="2" id="KW-1185">Reference proteome</keyword>
<evidence type="ECO:0000313" key="1">
    <source>
        <dbReference type="EMBL" id="KAJ0043987.1"/>
    </source>
</evidence>
<accession>A0ACC0YZB1</accession>
<organism evidence="1 2">
    <name type="scientific">Pistacia integerrima</name>
    <dbReference type="NCBI Taxonomy" id="434235"/>
    <lineage>
        <taxon>Eukaryota</taxon>
        <taxon>Viridiplantae</taxon>
        <taxon>Streptophyta</taxon>
        <taxon>Embryophyta</taxon>
        <taxon>Tracheophyta</taxon>
        <taxon>Spermatophyta</taxon>
        <taxon>Magnoliopsida</taxon>
        <taxon>eudicotyledons</taxon>
        <taxon>Gunneridae</taxon>
        <taxon>Pentapetalae</taxon>
        <taxon>rosids</taxon>
        <taxon>malvids</taxon>
        <taxon>Sapindales</taxon>
        <taxon>Anacardiaceae</taxon>
        <taxon>Pistacia</taxon>
    </lineage>
</organism>
<reference evidence="2" key="1">
    <citation type="journal article" date="2023" name="G3 (Bethesda)">
        <title>Genome assembly and association tests identify interacting loci associated with vigor, precocity, and sex in interspecific pistachio rootstocks.</title>
        <authorList>
            <person name="Palmer W."/>
            <person name="Jacygrad E."/>
            <person name="Sagayaradj S."/>
            <person name="Cavanaugh K."/>
            <person name="Han R."/>
            <person name="Bertier L."/>
            <person name="Beede B."/>
            <person name="Kafkas S."/>
            <person name="Golino D."/>
            <person name="Preece J."/>
            <person name="Michelmore R."/>
        </authorList>
    </citation>
    <scope>NUCLEOTIDE SEQUENCE [LARGE SCALE GENOMIC DNA]</scope>
</reference>
<proteinExistence type="predicted"/>
<name>A0ACC0YZB1_9ROSI</name>
<protein>
    <submittedName>
        <fullName evidence="1">Uncharacterized protein</fullName>
    </submittedName>
</protein>